<dbReference type="Gene3D" id="1.20.120.530">
    <property type="entry name" value="GntR ligand-binding domain-like"/>
    <property type="match status" value="1"/>
</dbReference>
<dbReference type="InterPro" id="IPR008920">
    <property type="entry name" value="TF_FadR/GntR_C"/>
</dbReference>
<organism evidence="5 6">
    <name type="scientific">Citricoccus muralis</name>
    <dbReference type="NCBI Taxonomy" id="169134"/>
    <lineage>
        <taxon>Bacteria</taxon>
        <taxon>Bacillati</taxon>
        <taxon>Actinomycetota</taxon>
        <taxon>Actinomycetes</taxon>
        <taxon>Micrococcales</taxon>
        <taxon>Micrococcaceae</taxon>
        <taxon>Citricoccus</taxon>
    </lineage>
</organism>
<keyword evidence="2" id="KW-0238">DNA-binding</keyword>
<keyword evidence="1" id="KW-0805">Transcription regulation</keyword>
<dbReference type="SUPFAM" id="SSF48008">
    <property type="entry name" value="GntR ligand-binding domain-like"/>
    <property type="match status" value="1"/>
</dbReference>
<keyword evidence="6" id="KW-1185">Reference proteome</keyword>
<proteinExistence type="predicted"/>
<evidence type="ECO:0000313" key="6">
    <source>
        <dbReference type="Proteomes" id="UP000256727"/>
    </source>
</evidence>
<dbReference type="PROSITE" id="PS50949">
    <property type="entry name" value="HTH_GNTR"/>
    <property type="match status" value="1"/>
</dbReference>
<dbReference type="Pfam" id="PF07729">
    <property type="entry name" value="FCD"/>
    <property type="match status" value="1"/>
</dbReference>
<dbReference type="InterPro" id="IPR036388">
    <property type="entry name" value="WH-like_DNA-bd_sf"/>
</dbReference>
<keyword evidence="3" id="KW-0804">Transcription</keyword>
<dbReference type="GO" id="GO:0003677">
    <property type="term" value="F:DNA binding"/>
    <property type="evidence" value="ECO:0007669"/>
    <property type="project" value="UniProtKB-KW"/>
</dbReference>
<feature type="domain" description="HTH gntR-type" evidence="4">
    <location>
        <begin position="1"/>
        <end position="69"/>
    </location>
</feature>
<dbReference type="InterPro" id="IPR036390">
    <property type="entry name" value="WH_DNA-bd_sf"/>
</dbReference>
<dbReference type="InterPro" id="IPR011711">
    <property type="entry name" value="GntR_C"/>
</dbReference>
<dbReference type="SUPFAM" id="SSF46785">
    <property type="entry name" value="Winged helix' DNA-binding domain"/>
    <property type="match status" value="1"/>
</dbReference>
<reference evidence="5 6" key="1">
    <citation type="submission" date="2018-07" db="EMBL/GenBank/DDBJ databases">
        <title>Sequencing the genomes of 1000 actinobacteria strains.</title>
        <authorList>
            <person name="Klenk H.-P."/>
        </authorList>
    </citation>
    <scope>NUCLEOTIDE SEQUENCE [LARGE SCALE GENOMIC DNA]</scope>
    <source>
        <strain evidence="5 6">DSM 14442</strain>
    </source>
</reference>
<evidence type="ECO:0000256" key="3">
    <source>
        <dbReference type="ARBA" id="ARBA00023163"/>
    </source>
</evidence>
<dbReference type="EMBL" id="QREH01000001">
    <property type="protein sequence ID" value="REE04821.1"/>
    <property type="molecule type" value="Genomic_DNA"/>
</dbReference>
<dbReference type="PANTHER" id="PTHR43537:SF45">
    <property type="entry name" value="GNTR FAMILY REGULATORY PROTEIN"/>
    <property type="match status" value="1"/>
</dbReference>
<sequence length="216" mass="24422">MTEQERVYLQLRDDLLAGAISPLVRITEMRVAERYSVSRTPARDALARLRADRLLAFRDGALYRYMPTRKELSDLYELRVTLERQGIVRCTGGADTVHDTALIEDELALWHERKSQGVTPDAGFVTADEQFHLTLLLASGNTEMVEILKGVNQRIRSVRMHDYLTQDRINSTIDEHLEIGELVLTGRLLEALEALESHIGESQTVSLARATDSFSL</sequence>
<protein>
    <submittedName>
        <fullName evidence="5">GntR family transcriptional regulator</fullName>
    </submittedName>
</protein>
<comment type="caution">
    <text evidence="5">The sequence shown here is derived from an EMBL/GenBank/DDBJ whole genome shotgun (WGS) entry which is preliminary data.</text>
</comment>
<name>A0A3D9LEE9_9MICC</name>
<dbReference type="AlphaFoldDB" id="A0A3D9LEE9"/>
<gene>
    <name evidence="5" type="ORF">C8E99_2677</name>
</gene>
<dbReference type="PANTHER" id="PTHR43537">
    <property type="entry name" value="TRANSCRIPTIONAL REGULATOR, GNTR FAMILY"/>
    <property type="match status" value="1"/>
</dbReference>
<dbReference type="Proteomes" id="UP000256727">
    <property type="component" value="Unassembled WGS sequence"/>
</dbReference>
<dbReference type="Gene3D" id="1.10.10.10">
    <property type="entry name" value="Winged helix-like DNA-binding domain superfamily/Winged helix DNA-binding domain"/>
    <property type="match status" value="1"/>
</dbReference>
<dbReference type="SMART" id="SM00895">
    <property type="entry name" value="FCD"/>
    <property type="match status" value="1"/>
</dbReference>
<dbReference type="InterPro" id="IPR000524">
    <property type="entry name" value="Tscrpt_reg_HTH_GntR"/>
</dbReference>
<dbReference type="Pfam" id="PF00392">
    <property type="entry name" value="GntR"/>
    <property type="match status" value="1"/>
</dbReference>
<accession>A0A3D9LEE9</accession>
<dbReference type="GO" id="GO:0003700">
    <property type="term" value="F:DNA-binding transcription factor activity"/>
    <property type="evidence" value="ECO:0007669"/>
    <property type="project" value="InterPro"/>
</dbReference>
<evidence type="ECO:0000256" key="1">
    <source>
        <dbReference type="ARBA" id="ARBA00023015"/>
    </source>
</evidence>
<evidence type="ECO:0000313" key="5">
    <source>
        <dbReference type="EMBL" id="REE04821.1"/>
    </source>
</evidence>
<evidence type="ECO:0000259" key="4">
    <source>
        <dbReference type="PROSITE" id="PS50949"/>
    </source>
</evidence>
<evidence type="ECO:0000256" key="2">
    <source>
        <dbReference type="ARBA" id="ARBA00023125"/>
    </source>
</evidence>